<feature type="transmembrane region" description="Helical" evidence="1">
    <location>
        <begin position="228"/>
        <end position="252"/>
    </location>
</feature>
<feature type="transmembrane region" description="Helical" evidence="1">
    <location>
        <begin position="149"/>
        <end position="170"/>
    </location>
</feature>
<reference evidence="3 5" key="1">
    <citation type="submission" date="2017-09" db="EMBL/GenBank/DDBJ databases">
        <title>Genomics of the genus Arcobacter.</title>
        <authorList>
            <person name="Perez-Cataluna A."/>
            <person name="Figueras M.J."/>
            <person name="Salas-Masso N."/>
        </authorList>
    </citation>
    <scope>NUCLEOTIDE SEQUENCE [LARGE SCALE GENOMIC DNA]</scope>
    <source>
        <strain evidence="3 5">CECT 7837</strain>
    </source>
</reference>
<dbReference type="Proteomes" id="UP000262582">
    <property type="component" value="Chromosome"/>
</dbReference>
<evidence type="ECO:0000313" key="4">
    <source>
        <dbReference type="Proteomes" id="UP000262582"/>
    </source>
</evidence>
<evidence type="ECO:0000313" key="3">
    <source>
        <dbReference type="EMBL" id="RXI32393.1"/>
    </source>
</evidence>
<dbReference type="Proteomes" id="UP000290588">
    <property type="component" value="Unassembled WGS sequence"/>
</dbReference>
<keyword evidence="4" id="KW-1185">Reference proteome</keyword>
<dbReference type="KEGG" id="aell:AELL_0341"/>
<dbReference type="EMBL" id="CP032097">
    <property type="protein sequence ID" value="AXX94033.1"/>
    <property type="molecule type" value="Genomic_DNA"/>
</dbReference>
<sequence>MKEFFETYIQHQEDIEYFLQESLKNIGSLSSHKKNDFKQLYKIFPSLELVYIINKDTKIQTSNNFYRYKIDENGKDKDRSHLISKLHFKESNMAFSKPYISSATRSTCVTVTIKEGDEIFFLDFQIDVLLQKLNLIELNKPFHSLTKGFYILAGFSMMLLALATIIFSLYDFVIYIFSKHDIVLEMIFKPIIALTLSIAIFDLAKTILEQEVFFKSYSKNSRVETKLLTKFLTTIIIALSIEALIVVFKIAINDYDQMINAFYLIAGIALILISLTVFIYFSSKRYKQTTDSQNL</sequence>
<evidence type="ECO:0000313" key="5">
    <source>
        <dbReference type="Proteomes" id="UP000290588"/>
    </source>
</evidence>
<evidence type="ECO:0000256" key="1">
    <source>
        <dbReference type="SAM" id="Phobius"/>
    </source>
</evidence>
<feature type="transmembrane region" description="Helical" evidence="1">
    <location>
        <begin position="190"/>
        <end position="208"/>
    </location>
</feature>
<keyword evidence="1" id="KW-1133">Transmembrane helix</keyword>
<gene>
    <name evidence="2" type="ORF">AELL_0341</name>
    <name evidence="3" type="ORF">CP962_01980</name>
</gene>
<dbReference type="EMBL" id="NXIG01000002">
    <property type="protein sequence ID" value="RXI32393.1"/>
    <property type="molecule type" value="Genomic_DNA"/>
</dbReference>
<organism evidence="3 5">
    <name type="scientific">Arcobacter ellisii</name>
    <dbReference type="NCBI Taxonomy" id="913109"/>
    <lineage>
        <taxon>Bacteria</taxon>
        <taxon>Pseudomonadati</taxon>
        <taxon>Campylobacterota</taxon>
        <taxon>Epsilonproteobacteria</taxon>
        <taxon>Campylobacterales</taxon>
        <taxon>Arcobacteraceae</taxon>
        <taxon>Arcobacter</taxon>
    </lineage>
</organism>
<evidence type="ECO:0000313" key="2">
    <source>
        <dbReference type="EMBL" id="AXX94033.1"/>
    </source>
</evidence>
<accession>A0A347U5A5</accession>
<dbReference type="OrthoDB" id="5365321at2"/>
<feature type="transmembrane region" description="Helical" evidence="1">
    <location>
        <begin position="258"/>
        <end position="281"/>
    </location>
</feature>
<dbReference type="RefSeq" id="WP_118916279.1">
    <property type="nucleotide sequence ID" value="NZ_CP032097.1"/>
</dbReference>
<reference evidence="2 4" key="2">
    <citation type="submission" date="2018-08" db="EMBL/GenBank/DDBJ databases">
        <title>Complete genome of the Arcobacter ellisii type strain LMG 26155.</title>
        <authorList>
            <person name="Miller W.G."/>
            <person name="Yee E."/>
            <person name="Bono J.L."/>
        </authorList>
    </citation>
    <scope>NUCLEOTIDE SEQUENCE [LARGE SCALE GENOMIC DNA]</scope>
    <source>
        <strain evidence="2 4">LMG 26155</strain>
    </source>
</reference>
<name>A0A347U5A5_9BACT</name>
<keyword evidence="1" id="KW-0812">Transmembrane</keyword>
<keyword evidence="1" id="KW-0472">Membrane</keyword>
<dbReference type="AlphaFoldDB" id="A0A347U5A5"/>
<protein>
    <submittedName>
        <fullName evidence="2">Membrane protein</fullName>
    </submittedName>
</protein>
<proteinExistence type="predicted"/>